<reference evidence="2 3" key="1">
    <citation type="submission" date="2020-11" db="EMBL/GenBank/DDBJ databases">
        <title>Insectihabitans protaetiae gen. nov. sp. nov. and Insectihabitans allomyrinae sp. nov., isolated from larvae of Protaetia brevitarsis seulensis and Allomyrina dichotoma, respectively.</title>
        <authorList>
            <person name="Lee S.D."/>
            <person name="Byeon Y.-S."/>
            <person name="Kim S.-M."/>
            <person name="Yang H.L."/>
            <person name="Kim I.S."/>
        </authorList>
    </citation>
    <scope>NUCLEOTIDE SEQUENCE [LARGE SCALE GENOMIC DNA]</scope>
    <source>
        <strain evidence="2 3">BWR-B9</strain>
    </source>
</reference>
<dbReference type="Proteomes" id="UP001296921">
    <property type="component" value="Unassembled WGS sequence"/>
</dbReference>
<proteinExistence type="predicted"/>
<organism evidence="2 3">
    <name type="scientific">Limnobaculum allomyrinae</name>
    <dbReference type="NCBI Taxonomy" id="2791986"/>
    <lineage>
        <taxon>Bacteria</taxon>
        <taxon>Pseudomonadati</taxon>
        <taxon>Pseudomonadota</taxon>
        <taxon>Gammaproteobacteria</taxon>
        <taxon>Enterobacterales</taxon>
        <taxon>Budviciaceae</taxon>
        <taxon>Limnobaculum</taxon>
    </lineage>
</organism>
<feature type="region of interest" description="Disordered" evidence="1">
    <location>
        <begin position="333"/>
        <end position="359"/>
    </location>
</feature>
<gene>
    <name evidence="2" type="ORF">I2494_08650</name>
</gene>
<sequence>MSDNTQRTELLTRLYEQNLITEDQLSRAKLYLQFISNVSFDSQDGAIDWLLENRIISERPVTNEAAIEQVTQNINENVSPEPSSNEISSEKVPAEQDSVEENLTEDTPEQDSIEESLTEDTPEQDAVDESLTEDTPEQDTVDESLTEDTPEQDAVDESLTEDIPEQDTVDENLTEDIPEQDAVDESLTEDTSEQDTVDESLTEDTSEQDSIEESLTEDIPEQDTVDERQSEDISEQIVPEEIVSNAEIVIEEIPTGSGNNNDWQPESLNIEHDEISSADSDVLEMLMLLYYSGIINERTIKKAKTALSQYPDIHFKDSDELLAWLEKRELVKKSPTNAPQKKKKKSPKPKQYIAPPKSTVKLPPSITPAPVTVKKSNGGCLKKLLILGVAAAILIAYLMPSSAPECNNIKIAQQLNQSFNAIDDAKSPPNHNRLQKILGKPIIYRLNSLTGMSQTAYDDESRVHSCTASVTYKATGKDKTATDIIEEFSYQIAPTSKDDFTVNIEDSARIIRKVNGENAYYNMLHEKEQNIKIAFLAGLMQLDKIISGGKTSQYMVSMPEKVTWIKPLGECQVTKDPYYICSLSVGYNDGLTGRLLDDENKNKELELHIDMPVIKKDDKWYPTNGFFNVFLTAYQKAHEATGEENQTKASSPPANQAH</sequence>
<accession>A0ABS1IPX0</accession>
<dbReference type="EMBL" id="JADRCR010000003">
    <property type="protein sequence ID" value="MBK5143784.1"/>
    <property type="molecule type" value="Genomic_DNA"/>
</dbReference>
<evidence type="ECO:0000256" key="1">
    <source>
        <dbReference type="SAM" id="MobiDB-lite"/>
    </source>
</evidence>
<feature type="compositionally biased region" description="Acidic residues" evidence="1">
    <location>
        <begin position="97"/>
        <end position="224"/>
    </location>
</feature>
<feature type="region of interest" description="Disordered" evidence="1">
    <location>
        <begin position="74"/>
        <end position="233"/>
    </location>
</feature>
<feature type="compositionally biased region" description="Low complexity" evidence="1">
    <location>
        <begin position="74"/>
        <end position="87"/>
    </location>
</feature>
<dbReference type="RefSeq" id="WP_218468297.1">
    <property type="nucleotide sequence ID" value="NZ_JADRCR010000003.1"/>
</dbReference>
<comment type="caution">
    <text evidence="2">The sequence shown here is derived from an EMBL/GenBank/DDBJ whole genome shotgun (WGS) entry which is preliminary data.</text>
</comment>
<protein>
    <submittedName>
        <fullName evidence="2">Uncharacterized protein</fullName>
    </submittedName>
</protein>
<name>A0ABS1IPX0_9GAMM</name>
<keyword evidence="3" id="KW-1185">Reference proteome</keyword>
<evidence type="ECO:0000313" key="2">
    <source>
        <dbReference type="EMBL" id="MBK5143784.1"/>
    </source>
</evidence>
<evidence type="ECO:0000313" key="3">
    <source>
        <dbReference type="Proteomes" id="UP001296921"/>
    </source>
</evidence>